<feature type="coiled-coil region" evidence="1">
    <location>
        <begin position="53"/>
        <end position="80"/>
    </location>
</feature>
<evidence type="ECO:0000256" key="1">
    <source>
        <dbReference type="SAM" id="Coils"/>
    </source>
</evidence>
<dbReference type="AlphaFoldDB" id="A0A162N4S3"/>
<dbReference type="InParanoid" id="A0A162N4S3"/>
<name>A0A162N4S3_PHYB8</name>
<protein>
    <submittedName>
        <fullName evidence="2">Uncharacterized protein</fullName>
    </submittedName>
</protein>
<keyword evidence="1" id="KW-0175">Coiled coil</keyword>
<keyword evidence="3" id="KW-1185">Reference proteome</keyword>
<dbReference type="Proteomes" id="UP000077315">
    <property type="component" value="Unassembled WGS sequence"/>
</dbReference>
<sequence>MSNRCISLLCHQNTRMRAVERSELATTTNIACTSGTVSLAVTAPNTELDIGQRDSILELLESTNEKIDSLSSEINKISRRINNVETGVHLSNETNAYLKKAVNNIIDAQTTLNSATTSNMTNRNTISVRDYASLIEEDTTVSDINLSGKRYPKISELIYGYIRNPNFTSLDRIKVAENNERDEYNNALAMQLVNYLRIQKDAVEVPTSDLIRIIKNHFWNQVREFRSSPSKKTSWQSSSRRRSRKKVLYDRRVLTYQIYKTNIDTLMKIPDCGRVLLRTVMSDGESDEEGKLQVYRPS</sequence>
<evidence type="ECO:0000313" key="3">
    <source>
        <dbReference type="Proteomes" id="UP000077315"/>
    </source>
</evidence>
<reference evidence="3" key="1">
    <citation type="submission" date="2015-06" db="EMBL/GenBank/DDBJ databases">
        <title>Expansion of signal transduction pathways in fungi by whole-genome duplication.</title>
        <authorList>
            <consortium name="DOE Joint Genome Institute"/>
            <person name="Corrochano L.M."/>
            <person name="Kuo A."/>
            <person name="Marcet-Houben M."/>
            <person name="Polaino S."/>
            <person name="Salamov A."/>
            <person name="Villalobos J.M."/>
            <person name="Alvarez M.I."/>
            <person name="Avalos J."/>
            <person name="Benito E.P."/>
            <person name="Benoit I."/>
            <person name="Burger G."/>
            <person name="Camino L.P."/>
            <person name="Canovas D."/>
            <person name="Cerda-Olmedo E."/>
            <person name="Cheng J.-F."/>
            <person name="Dominguez A."/>
            <person name="Elias M."/>
            <person name="Eslava A.P."/>
            <person name="Glaser F."/>
            <person name="Grimwood J."/>
            <person name="Gutierrez G."/>
            <person name="Heitman J."/>
            <person name="Henrissat B."/>
            <person name="Iturriaga E.A."/>
            <person name="Lang B.F."/>
            <person name="Lavin J.L."/>
            <person name="Lee S."/>
            <person name="Li W."/>
            <person name="Lindquist E."/>
            <person name="Lopez-Garcia S."/>
            <person name="Luque E.M."/>
            <person name="Marcos A.T."/>
            <person name="Martin J."/>
            <person name="McCluskey K."/>
            <person name="Medina H.R."/>
            <person name="Miralles-Duran A."/>
            <person name="Miyazaki A."/>
            <person name="Munoz-Torres E."/>
            <person name="Oguiza J.A."/>
            <person name="Ohm R."/>
            <person name="Olmedo M."/>
            <person name="Orejas M."/>
            <person name="Ortiz-Castellanos L."/>
            <person name="Pisabarro A.G."/>
            <person name="Rodriguez-Romero J."/>
            <person name="Ruiz-Herrera J."/>
            <person name="Ruiz-Vazquez R."/>
            <person name="Sanz C."/>
            <person name="Schackwitz W."/>
            <person name="Schmutz J."/>
            <person name="Shahriari M."/>
            <person name="Shelest E."/>
            <person name="Silva-Franco F."/>
            <person name="Soanes D."/>
            <person name="Syed K."/>
            <person name="Tagua V.G."/>
            <person name="Talbot N.J."/>
            <person name="Thon M."/>
            <person name="De vries R.P."/>
            <person name="Wiebenga A."/>
            <person name="Yadav J.S."/>
            <person name="Braun E.L."/>
            <person name="Baker S."/>
            <person name="Garre V."/>
            <person name="Horwitz B."/>
            <person name="Torres-Martinez S."/>
            <person name="Idnurm A."/>
            <person name="Herrera-Estrella A."/>
            <person name="Gabaldon T."/>
            <person name="Grigoriev I.V."/>
        </authorList>
    </citation>
    <scope>NUCLEOTIDE SEQUENCE [LARGE SCALE GENOMIC DNA]</scope>
    <source>
        <strain evidence="3">NRRL 1555(-)</strain>
    </source>
</reference>
<dbReference type="EMBL" id="KV440994">
    <property type="protein sequence ID" value="OAD68528.1"/>
    <property type="molecule type" value="Genomic_DNA"/>
</dbReference>
<dbReference type="GeneID" id="28993310"/>
<organism evidence="2 3">
    <name type="scientific">Phycomyces blakesleeanus (strain ATCC 8743b / DSM 1359 / FGSC 10004 / NBRC 33097 / NRRL 1555)</name>
    <dbReference type="NCBI Taxonomy" id="763407"/>
    <lineage>
        <taxon>Eukaryota</taxon>
        <taxon>Fungi</taxon>
        <taxon>Fungi incertae sedis</taxon>
        <taxon>Mucoromycota</taxon>
        <taxon>Mucoromycotina</taxon>
        <taxon>Mucoromycetes</taxon>
        <taxon>Mucorales</taxon>
        <taxon>Phycomycetaceae</taxon>
        <taxon>Phycomyces</taxon>
    </lineage>
</organism>
<gene>
    <name evidence="2" type="ORF">PHYBLDRAFT_150116</name>
</gene>
<evidence type="ECO:0000313" key="2">
    <source>
        <dbReference type="EMBL" id="OAD68528.1"/>
    </source>
</evidence>
<dbReference type="VEuPathDB" id="FungiDB:PHYBLDRAFT_150116"/>
<dbReference type="RefSeq" id="XP_018286568.1">
    <property type="nucleotide sequence ID" value="XM_018432404.1"/>
</dbReference>
<proteinExistence type="predicted"/>
<accession>A0A162N4S3</accession>